<keyword evidence="7 13" id="KW-0472">Membrane</keyword>
<evidence type="ECO:0000256" key="6">
    <source>
        <dbReference type="ARBA" id="ARBA00023098"/>
    </source>
</evidence>
<comment type="catalytic activity">
    <reaction evidence="12">
        <text>N,1-di-(9Z-octadecenoyl)-sn-glycero-3-phosphoethanolamine + H2O = N-(9Z-octadecenoyl) ethanolamine + 1-(9Z-octadecenoyl)-sn-glycero-3-phosphate + H(+)</text>
        <dbReference type="Rhea" id="RHEA:56460"/>
        <dbReference type="ChEBI" id="CHEBI:15377"/>
        <dbReference type="ChEBI" id="CHEBI:15378"/>
        <dbReference type="ChEBI" id="CHEBI:71466"/>
        <dbReference type="ChEBI" id="CHEBI:74544"/>
        <dbReference type="ChEBI" id="CHEBI:85222"/>
    </reaction>
    <physiologicalReaction direction="left-to-right" evidence="12">
        <dbReference type="Rhea" id="RHEA:56461"/>
    </physiologicalReaction>
</comment>
<dbReference type="InterPro" id="IPR030395">
    <property type="entry name" value="GP_PDE_dom"/>
</dbReference>
<evidence type="ECO:0000256" key="10">
    <source>
        <dbReference type="ARBA" id="ARBA00047538"/>
    </source>
</evidence>
<organism evidence="15 16">
    <name type="scientific">Coptotermes formosanus</name>
    <name type="common">Formosan subterranean termite</name>
    <dbReference type="NCBI Taxonomy" id="36987"/>
    <lineage>
        <taxon>Eukaryota</taxon>
        <taxon>Metazoa</taxon>
        <taxon>Ecdysozoa</taxon>
        <taxon>Arthropoda</taxon>
        <taxon>Hexapoda</taxon>
        <taxon>Insecta</taxon>
        <taxon>Pterygota</taxon>
        <taxon>Neoptera</taxon>
        <taxon>Polyneoptera</taxon>
        <taxon>Dictyoptera</taxon>
        <taxon>Blattodea</taxon>
        <taxon>Blattoidea</taxon>
        <taxon>Termitoidae</taxon>
        <taxon>Rhinotermitidae</taxon>
        <taxon>Coptotermes</taxon>
    </lineage>
</organism>
<dbReference type="SUPFAM" id="SSF51695">
    <property type="entry name" value="PLC-like phosphodiesterases"/>
    <property type="match status" value="1"/>
</dbReference>
<dbReference type="GO" id="GO:0005789">
    <property type="term" value="C:endoplasmic reticulum membrane"/>
    <property type="evidence" value="ECO:0007669"/>
    <property type="project" value="TreeGrafter"/>
</dbReference>
<dbReference type="EMBL" id="BLKM01000350">
    <property type="protein sequence ID" value="GFG32120.1"/>
    <property type="molecule type" value="Genomic_DNA"/>
</dbReference>
<sequence length="334" mass="38646">MTCKHVYAKASQDSSIKSVSDVRHLLNLYRTMCRITAPKQNINNCIENSHLIKSILFPGAGENYENTMTAFQRALELGTDMLELDCHLTRDGHVVVCHDHNLMRSTGSDCDISQVNYQDMPLLKPELPLDFDPGKTFIGSGKPEERRFTLLEDVFEKFPKVPINIDIKVDDDLLIKKVSNLITKYSREEYTVWGNFNDIVTRKCYAENPRVNLLFSMRQVVYLVLLMYSGLLPFVPLKETHLEVFLPSIYLSRRKANPNAAFLPFHTLLARTVDCLLMKKSLFEHLSKRGIQTYLWVLNYEDEFRKAFELGATGVMTDYPSRLKRFLMENPQYQ</sequence>
<gene>
    <name evidence="15" type="ORF">Cfor_06890</name>
</gene>
<dbReference type="GO" id="GO:0004622">
    <property type="term" value="F:phosphatidylcholine lysophospholipase activity"/>
    <property type="evidence" value="ECO:0007669"/>
    <property type="project" value="TreeGrafter"/>
</dbReference>
<keyword evidence="5 13" id="KW-1133">Transmembrane helix</keyword>
<feature type="domain" description="GP-PDE" evidence="14">
    <location>
        <begin position="45"/>
        <end position="327"/>
    </location>
</feature>
<dbReference type="GO" id="GO:0008081">
    <property type="term" value="F:phosphoric diester hydrolase activity"/>
    <property type="evidence" value="ECO:0007669"/>
    <property type="project" value="InterPro"/>
</dbReference>
<dbReference type="InterPro" id="IPR017946">
    <property type="entry name" value="PLC-like_Pdiesterase_TIM-brl"/>
</dbReference>
<evidence type="ECO:0000259" key="14">
    <source>
        <dbReference type="PROSITE" id="PS51704"/>
    </source>
</evidence>
<comment type="caution">
    <text evidence="15">The sequence shown here is derived from an EMBL/GenBank/DDBJ whole genome shotgun (WGS) entry which is preliminary data.</text>
</comment>
<comment type="similarity">
    <text evidence="2">Belongs to the glycerophosphoryl diester phosphodiesterase family.</text>
</comment>
<evidence type="ECO:0000256" key="5">
    <source>
        <dbReference type="ARBA" id="ARBA00022989"/>
    </source>
</evidence>
<feature type="transmembrane region" description="Helical" evidence="13">
    <location>
        <begin position="220"/>
        <end position="237"/>
    </location>
</feature>
<evidence type="ECO:0000256" key="3">
    <source>
        <dbReference type="ARBA" id="ARBA00022692"/>
    </source>
</evidence>
<evidence type="ECO:0000313" key="15">
    <source>
        <dbReference type="EMBL" id="GFG32120.1"/>
    </source>
</evidence>
<keyword evidence="3 13" id="KW-0812">Transmembrane</keyword>
<evidence type="ECO:0000256" key="11">
    <source>
        <dbReference type="ARBA" id="ARBA00048580"/>
    </source>
</evidence>
<comment type="catalytic activity">
    <reaction evidence="8">
        <text>1-O-hexadecyl-sn-glycero-3-phosphocholine + H2O = 1-O-hexadecyl-sn-glycero-3-phosphate + choline + H(+)</text>
        <dbReference type="Rhea" id="RHEA:41143"/>
        <dbReference type="ChEBI" id="CHEBI:15354"/>
        <dbReference type="ChEBI" id="CHEBI:15377"/>
        <dbReference type="ChEBI" id="CHEBI:15378"/>
        <dbReference type="ChEBI" id="CHEBI:64496"/>
        <dbReference type="ChEBI" id="CHEBI:77580"/>
    </reaction>
    <physiologicalReaction direction="left-to-right" evidence="8">
        <dbReference type="Rhea" id="RHEA:41144"/>
    </physiologicalReaction>
</comment>
<proteinExistence type="inferred from homology"/>
<evidence type="ECO:0000256" key="9">
    <source>
        <dbReference type="ARBA" id="ARBA00047392"/>
    </source>
</evidence>
<comment type="catalytic activity">
    <reaction evidence="11">
        <text>1-O-(1Z-octadecenyl)-sn-glycero-3-phospho-N-hexadecanoyl-ethanolamine + H2O = 1-O-(1Z-octadecenyl)-sn-glycero-3-phosphate + N-hexadecanoylethanolamine + H(+)</text>
        <dbReference type="Rhea" id="RHEA:53184"/>
        <dbReference type="ChEBI" id="CHEBI:15377"/>
        <dbReference type="ChEBI" id="CHEBI:15378"/>
        <dbReference type="ChEBI" id="CHEBI:71464"/>
        <dbReference type="ChEBI" id="CHEBI:137009"/>
        <dbReference type="ChEBI" id="CHEBI:137017"/>
    </reaction>
    <physiologicalReaction direction="left-to-right" evidence="11">
        <dbReference type="Rhea" id="RHEA:53185"/>
    </physiologicalReaction>
</comment>
<name>A0A6L2PKX8_COPFO</name>
<evidence type="ECO:0000256" key="8">
    <source>
        <dbReference type="ARBA" id="ARBA00036083"/>
    </source>
</evidence>
<evidence type="ECO:0000256" key="13">
    <source>
        <dbReference type="SAM" id="Phobius"/>
    </source>
</evidence>
<protein>
    <recommendedName>
        <fullName evidence="14">GP-PDE domain-containing protein</fullName>
    </recommendedName>
</protein>
<evidence type="ECO:0000256" key="7">
    <source>
        <dbReference type="ARBA" id="ARBA00023136"/>
    </source>
</evidence>
<evidence type="ECO:0000313" key="16">
    <source>
        <dbReference type="Proteomes" id="UP000502823"/>
    </source>
</evidence>
<evidence type="ECO:0000256" key="2">
    <source>
        <dbReference type="ARBA" id="ARBA00007277"/>
    </source>
</evidence>
<evidence type="ECO:0000256" key="12">
    <source>
        <dbReference type="ARBA" id="ARBA00048947"/>
    </source>
</evidence>
<dbReference type="PROSITE" id="PS51704">
    <property type="entry name" value="GP_PDE"/>
    <property type="match status" value="1"/>
</dbReference>
<keyword evidence="6" id="KW-0443">Lipid metabolism</keyword>
<comment type="catalytic activity">
    <reaction evidence="10">
        <text>N-hexadecanoyl-1-(9Z-octadecenoyl)-sn-glycero-3-phosphoethanolamine + H2O = N-hexadecanoylethanolamine + 1-(9Z-octadecenoyl)-sn-glycero-3-phosphate + H(+)</text>
        <dbReference type="Rhea" id="RHEA:53168"/>
        <dbReference type="ChEBI" id="CHEBI:15377"/>
        <dbReference type="ChEBI" id="CHEBI:15378"/>
        <dbReference type="ChEBI" id="CHEBI:71464"/>
        <dbReference type="ChEBI" id="CHEBI:74544"/>
        <dbReference type="ChEBI" id="CHEBI:85217"/>
    </reaction>
    <physiologicalReaction direction="left-to-right" evidence="10">
        <dbReference type="Rhea" id="RHEA:53169"/>
    </physiologicalReaction>
</comment>
<dbReference type="Gene3D" id="3.20.20.190">
    <property type="entry name" value="Phosphatidylinositol (PI) phosphodiesterase"/>
    <property type="match status" value="1"/>
</dbReference>
<evidence type="ECO:0000256" key="4">
    <source>
        <dbReference type="ARBA" id="ARBA00022801"/>
    </source>
</evidence>
<evidence type="ECO:0000256" key="1">
    <source>
        <dbReference type="ARBA" id="ARBA00004370"/>
    </source>
</evidence>
<dbReference type="InParanoid" id="A0A6L2PKX8"/>
<dbReference type="OrthoDB" id="1058301at2759"/>
<dbReference type="PROSITE" id="PS50007">
    <property type="entry name" value="PIPLC_X_DOMAIN"/>
    <property type="match status" value="1"/>
</dbReference>
<reference evidence="16" key="1">
    <citation type="submission" date="2020-01" db="EMBL/GenBank/DDBJ databases">
        <title>Draft genome sequence of the Termite Coptotermes fromosanus.</title>
        <authorList>
            <person name="Itakura S."/>
            <person name="Yosikawa Y."/>
            <person name="Umezawa K."/>
        </authorList>
    </citation>
    <scope>NUCLEOTIDE SEQUENCE [LARGE SCALE GENOMIC DNA]</scope>
</reference>
<keyword evidence="16" id="KW-1185">Reference proteome</keyword>
<accession>A0A6L2PKX8</accession>
<dbReference type="PANTHER" id="PTHR42758">
    <property type="entry name" value="PHOSPHATIDYLGLYCEROL PHOSPHOLIPASE C"/>
    <property type="match status" value="1"/>
</dbReference>
<comment type="subcellular location">
    <subcellularLocation>
        <location evidence="1">Membrane</location>
    </subcellularLocation>
</comment>
<dbReference type="AlphaFoldDB" id="A0A6L2PKX8"/>
<dbReference type="PANTHER" id="PTHR42758:SF2">
    <property type="entry name" value="PHOSPHATIDYLGLYCEROL PHOSPHOLIPASE C"/>
    <property type="match status" value="1"/>
</dbReference>
<dbReference type="CDD" id="cd08612">
    <property type="entry name" value="GDPD_GDE4"/>
    <property type="match status" value="1"/>
</dbReference>
<comment type="catalytic activity">
    <reaction evidence="9">
        <text>N-(5Z,8Z,11Z,14Z-eicosatetraenoyl)-1-(9Z-octadecenoyl)-sn-glycero-3-phosphoethanolamine + H2O = N-(5Z,8Z,11Z,14Z-eicosatetraenoyl)-ethanolamine + 1-(9Z-octadecenoyl)-sn-glycero-3-phosphate + H(+)</text>
        <dbReference type="Rhea" id="RHEA:45544"/>
        <dbReference type="ChEBI" id="CHEBI:2700"/>
        <dbReference type="ChEBI" id="CHEBI:15377"/>
        <dbReference type="ChEBI" id="CHEBI:15378"/>
        <dbReference type="ChEBI" id="CHEBI:74544"/>
        <dbReference type="ChEBI" id="CHEBI:85223"/>
    </reaction>
    <physiologicalReaction direction="left-to-right" evidence="9">
        <dbReference type="Rhea" id="RHEA:45545"/>
    </physiologicalReaction>
</comment>
<dbReference type="Pfam" id="PF03009">
    <property type="entry name" value="GDPD"/>
    <property type="match status" value="1"/>
</dbReference>
<dbReference type="Proteomes" id="UP000502823">
    <property type="component" value="Unassembled WGS sequence"/>
</dbReference>
<keyword evidence="4" id="KW-0378">Hydrolase</keyword>
<dbReference type="InterPro" id="IPR052271">
    <property type="entry name" value="GDPD-Related"/>
</dbReference>
<dbReference type="GO" id="GO:0046475">
    <property type="term" value="P:glycerophospholipid catabolic process"/>
    <property type="evidence" value="ECO:0007669"/>
    <property type="project" value="TreeGrafter"/>
</dbReference>